<gene>
    <name evidence="4" type="ORF">TSACC_23127</name>
</gene>
<evidence type="ECO:0000256" key="2">
    <source>
        <dbReference type="SAM" id="Phobius"/>
    </source>
</evidence>
<feature type="domain" description="CBM-cenC" evidence="3">
    <location>
        <begin position="214"/>
        <end position="296"/>
    </location>
</feature>
<comment type="caution">
    <text evidence="4">The sequence shown here is derived from an EMBL/GenBank/DDBJ whole genome shotgun (WGS) entry which is preliminary data.</text>
</comment>
<dbReference type="EMBL" id="BDCO01000002">
    <property type="protein sequence ID" value="GAT34695.1"/>
    <property type="molecule type" value="Genomic_DNA"/>
</dbReference>
<evidence type="ECO:0000259" key="3">
    <source>
        <dbReference type="Pfam" id="PF02018"/>
    </source>
</evidence>
<dbReference type="InterPro" id="IPR029018">
    <property type="entry name" value="Hex-like_dom2"/>
</dbReference>
<sequence length="1155" mass="126286">MTAIISIPDSVKNSSRHVRVLSWMASVFLLAGAVFVPVSPLLAENIVKNGGFEDGPSGWWGKGVKTGGVIPDKPAAGTGSMQIAEDFVCQDHIPVTGGKNYKISMKIRCEGAPEGAVYAQLSFRGGGANPGWYGPAVANVDGRTEKALFVAGGTQDWKDYSVVVRAPDGADQMLLYLRKINGTPGTAAFDEVQVEPTSEGVTKAQPPPLPPDGQIVSNGGFEKGASGWWGNGAKTGGVVTEMPAGGLQSLKVASSFFCQDGRPVEEGRRYKITMKIRSENAPEGSVYVQLSYRGASIKGGWFGPNVVNVDKRTEKALFVTGGTHGWEEYSCVVQAPPTAEQMLIYLRKKDGTDGVAYFDDVSMLPTEEPETTAAGLRREELAAKWLSPALPEAEAAAGLAAAAAVGTSPAPARLKLAENGRALYRVHVGTDAGVIELNSANDLADYLGRITGGNFQLLSHDAHPLDGPLIVVGRDNALTARLCPDIDYAKLGEDGFVLRTVGQHIVIAGNTPGGTMYGVNWFLDHLLGVKWLSPDYTHVPSSPSIELAAPNEVQIPRFKFRQILSVEGQDKPFAARNLLNGNSHGAASILPAPEIDHWDGSWQRPGLTASFYQLMPPKQYMSQHPDWFAGGQVAMMNPEVRQIMADGIIERLRGVPNYGDYWFGFMDNDWGWDMDPASAAFAKEHDGAPSAPRVDMTVDVEQRVRKVLPDAKLAFNAYHWSFTPPTNMAIPEDILVYPMTIHVDYSTPLNQGRNKKLGEDIAGWNRIAKTILLWDHVTNFNGFIQPTPNIYPIAESIRWLSGLENVFGYFAEGSWNTKSAEFASLRVWLMGRMLWDPQTNIQGAVAEYCDGYFGPAGKYLKQYIDLMHEASVRSRAAIWEKTNVDSAMFTLDFITKADALFAQAEAAVANDPTYLRHVRQARMCVDYVILVRRKEYADAAAREKTGFVLDYENRKARFNKTIEDEKVTQFRQAKTIATGELATMINMERKDSTPPEIARNLQPADWVEINDIGFNRYFDKIVITPDPLASDGGTVKMPGDISGPFIQLKHHKLPEEGLWDIYADVRVEAEDGAGPDEIAFFIGNNPPQTGGMGIKFSQLKPGQYNLIKTTGGPFRFDQSDGKITFIRGGGSKKVKNIYVDRFILVRAKEGAGAAR</sequence>
<dbReference type="PANTHER" id="PTHR47406">
    <property type="entry name" value="COAGULATION FACTOR 5/8 TYPE, C-TERMINAL"/>
    <property type="match status" value="1"/>
</dbReference>
<dbReference type="InParanoid" id="A0A146GAR2"/>
<dbReference type="Gene3D" id="2.60.120.260">
    <property type="entry name" value="Galactose-binding domain-like"/>
    <property type="match status" value="2"/>
</dbReference>
<keyword evidence="1" id="KW-0378">Hydrolase</keyword>
<dbReference type="OrthoDB" id="5136785at2"/>
<organism evidence="4 5">
    <name type="scientific">Terrimicrobium sacchariphilum</name>
    <dbReference type="NCBI Taxonomy" id="690879"/>
    <lineage>
        <taxon>Bacteria</taxon>
        <taxon>Pseudomonadati</taxon>
        <taxon>Verrucomicrobiota</taxon>
        <taxon>Terrimicrobiia</taxon>
        <taxon>Terrimicrobiales</taxon>
        <taxon>Terrimicrobiaceae</taxon>
        <taxon>Terrimicrobium</taxon>
    </lineage>
</organism>
<keyword evidence="2" id="KW-0812">Transmembrane</keyword>
<dbReference type="SUPFAM" id="SSF55545">
    <property type="entry name" value="beta-N-acetylhexosaminidase-like domain"/>
    <property type="match status" value="1"/>
</dbReference>
<dbReference type="PANTHER" id="PTHR47406:SF2">
    <property type="entry name" value="ALPHA GLUCURONIDASE N-TERMINAL DOMAIN-CONTAINING PROTEIN"/>
    <property type="match status" value="1"/>
</dbReference>
<keyword evidence="2" id="KW-1133">Transmembrane helix</keyword>
<dbReference type="SUPFAM" id="SSF49785">
    <property type="entry name" value="Galactose-binding domain-like"/>
    <property type="match status" value="2"/>
</dbReference>
<dbReference type="Proteomes" id="UP000076023">
    <property type="component" value="Unassembled WGS sequence"/>
</dbReference>
<evidence type="ECO:0000313" key="4">
    <source>
        <dbReference type="EMBL" id="GAT34695.1"/>
    </source>
</evidence>
<dbReference type="Gene3D" id="3.30.379.10">
    <property type="entry name" value="Chitobiase/beta-hexosaminidase domain 2-like"/>
    <property type="match status" value="1"/>
</dbReference>
<dbReference type="InterPro" id="IPR032287">
    <property type="entry name" value="DUF4838"/>
</dbReference>
<name>A0A146GAR2_TERSA</name>
<dbReference type="GO" id="GO:0016798">
    <property type="term" value="F:hydrolase activity, acting on glycosyl bonds"/>
    <property type="evidence" value="ECO:0007669"/>
    <property type="project" value="InterPro"/>
</dbReference>
<protein>
    <submittedName>
        <fullName evidence="4">Carbohydrate binding domain-containing protein</fullName>
    </submittedName>
</protein>
<evidence type="ECO:0000313" key="5">
    <source>
        <dbReference type="Proteomes" id="UP000076023"/>
    </source>
</evidence>
<accession>A0A146GAR2</accession>
<evidence type="ECO:0000256" key="1">
    <source>
        <dbReference type="ARBA" id="ARBA00022801"/>
    </source>
</evidence>
<feature type="transmembrane region" description="Helical" evidence="2">
    <location>
        <begin position="20"/>
        <end position="43"/>
    </location>
</feature>
<reference evidence="5" key="1">
    <citation type="journal article" date="2017" name="Genome Announc.">
        <title>Draft Genome Sequence of Terrimicrobium sacchariphilum NM-5T, a Facultative Anaerobic Soil Bacterium of the Class Spartobacteria.</title>
        <authorList>
            <person name="Qiu Y.L."/>
            <person name="Tourlousse D.M."/>
            <person name="Matsuura N."/>
            <person name="Ohashi A."/>
            <person name="Sekiguchi Y."/>
        </authorList>
    </citation>
    <scope>NUCLEOTIDE SEQUENCE [LARGE SCALE GENOMIC DNA]</scope>
    <source>
        <strain evidence="5">NM-5</strain>
    </source>
</reference>
<dbReference type="InterPro" id="IPR008979">
    <property type="entry name" value="Galactose-bd-like_sf"/>
</dbReference>
<keyword evidence="2" id="KW-0472">Membrane</keyword>
<dbReference type="STRING" id="690879.TSACC_23127"/>
<proteinExistence type="predicted"/>
<dbReference type="Pfam" id="PF16126">
    <property type="entry name" value="DUF4838"/>
    <property type="match status" value="1"/>
</dbReference>
<keyword evidence="5" id="KW-1185">Reference proteome</keyword>
<dbReference type="AlphaFoldDB" id="A0A146GAR2"/>
<dbReference type="InterPro" id="IPR003305">
    <property type="entry name" value="CenC_carb-bd"/>
</dbReference>
<dbReference type="Pfam" id="PF02018">
    <property type="entry name" value="CBM_4_9"/>
    <property type="match status" value="1"/>
</dbReference>
<dbReference type="GO" id="GO:0005975">
    <property type="term" value="P:carbohydrate metabolic process"/>
    <property type="evidence" value="ECO:0007669"/>
    <property type="project" value="UniProtKB-ARBA"/>
</dbReference>